<dbReference type="Pfam" id="PF01613">
    <property type="entry name" value="Flavin_Reduct"/>
    <property type="match status" value="1"/>
</dbReference>
<keyword evidence="3" id="KW-0288">FMN</keyword>
<accession>A0A512N5N5</accession>
<keyword evidence="2" id="KW-0285">Flavoprotein</keyword>
<dbReference type="GO" id="GO:0016646">
    <property type="term" value="F:oxidoreductase activity, acting on the CH-NH group of donors, NAD or NADP as acceptor"/>
    <property type="evidence" value="ECO:0007669"/>
    <property type="project" value="UniProtKB-ARBA"/>
</dbReference>
<evidence type="ECO:0000313" key="7">
    <source>
        <dbReference type="Proteomes" id="UP000321058"/>
    </source>
</evidence>
<dbReference type="Gene3D" id="2.30.110.10">
    <property type="entry name" value="Electron Transport, Fmn-binding Protein, Chain A"/>
    <property type="match status" value="1"/>
</dbReference>
<dbReference type="InterPro" id="IPR002563">
    <property type="entry name" value="Flavin_Rdtase-like_dom"/>
</dbReference>
<sequence>MPIFDAKDLTASDGYTLLSGIVVPRPIAWVTSMDPEGRVNAAPFSCYTYVSNRPPMLAINMGRRDGKLKDTVNNLRRRGTYVVNVVTEALLEEMHQSSFDYPPDVSEAEVLGLQLAPSRLIDVPRLADVPIALECRLREIHEFGEQHNELVIGEVLSFVIADELFSDGKVDFRKFRPPARIGGPNYSRLVDIVSLKEVSNNEVATLAPPTV</sequence>
<dbReference type="OrthoDB" id="9783347at2"/>
<organism evidence="6 7">
    <name type="scientific">Reyranella soli</name>
    <dbReference type="NCBI Taxonomy" id="1230389"/>
    <lineage>
        <taxon>Bacteria</taxon>
        <taxon>Pseudomonadati</taxon>
        <taxon>Pseudomonadota</taxon>
        <taxon>Alphaproteobacteria</taxon>
        <taxon>Hyphomicrobiales</taxon>
        <taxon>Reyranellaceae</taxon>
        <taxon>Reyranella</taxon>
    </lineage>
</organism>
<comment type="similarity">
    <text evidence="4">Belongs to the flavoredoxin family.</text>
</comment>
<evidence type="ECO:0000256" key="1">
    <source>
        <dbReference type="ARBA" id="ARBA00001917"/>
    </source>
</evidence>
<dbReference type="AlphaFoldDB" id="A0A512N5N5"/>
<comment type="caution">
    <text evidence="6">The sequence shown here is derived from an EMBL/GenBank/DDBJ whole genome shotgun (WGS) entry which is preliminary data.</text>
</comment>
<comment type="cofactor">
    <cofactor evidence="1">
        <name>FMN</name>
        <dbReference type="ChEBI" id="CHEBI:58210"/>
    </cofactor>
</comment>
<evidence type="ECO:0000256" key="2">
    <source>
        <dbReference type="ARBA" id="ARBA00022630"/>
    </source>
</evidence>
<evidence type="ECO:0000259" key="5">
    <source>
        <dbReference type="SMART" id="SM00903"/>
    </source>
</evidence>
<keyword evidence="7" id="KW-1185">Reference proteome</keyword>
<dbReference type="GO" id="GO:0010181">
    <property type="term" value="F:FMN binding"/>
    <property type="evidence" value="ECO:0007669"/>
    <property type="project" value="InterPro"/>
</dbReference>
<evidence type="ECO:0000313" key="6">
    <source>
        <dbReference type="EMBL" id="GEP54302.1"/>
    </source>
</evidence>
<protein>
    <submittedName>
        <fullName evidence="6">Flavin reductase</fullName>
    </submittedName>
</protein>
<dbReference type="Proteomes" id="UP000321058">
    <property type="component" value="Unassembled WGS sequence"/>
</dbReference>
<evidence type="ECO:0000256" key="4">
    <source>
        <dbReference type="ARBA" id="ARBA00038054"/>
    </source>
</evidence>
<feature type="domain" description="Flavin reductase like" evidence="5">
    <location>
        <begin position="20"/>
        <end position="174"/>
    </location>
</feature>
<dbReference type="InterPro" id="IPR012349">
    <property type="entry name" value="Split_barrel_FMN-bd"/>
</dbReference>
<dbReference type="SUPFAM" id="SSF50475">
    <property type="entry name" value="FMN-binding split barrel"/>
    <property type="match status" value="1"/>
</dbReference>
<dbReference type="SMART" id="SM00903">
    <property type="entry name" value="Flavin_Reduct"/>
    <property type="match status" value="1"/>
</dbReference>
<evidence type="ECO:0000256" key="3">
    <source>
        <dbReference type="ARBA" id="ARBA00022643"/>
    </source>
</evidence>
<dbReference type="EMBL" id="BKAJ01000030">
    <property type="protein sequence ID" value="GEP54302.1"/>
    <property type="molecule type" value="Genomic_DNA"/>
</dbReference>
<dbReference type="PANTHER" id="PTHR33798:SF5">
    <property type="entry name" value="FLAVIN REDUCTASE LIKE DOMAIN-CONTAINING PROTEIN"/>
    <property type="match status" value="1"/>
</dbReference>
<gene>
    <name evidence="6" type="ORF">RSO01_14680</name>
</gene>
<reference evidence="6 7" key="1">
    <citation type="submission" date="2019-07" db="EMBL/GenBank/DDBJ databases">
        <title>Whole genome shotgun sequence of Reyranella soli NBRC 108950.</title>
        <authorList>
            <person name="Hosoyama A."/>
            <person name="Uohara A."/>
            <person name="Ohji S."/>
            <person name="Ichikawa N."/>
        </authorList>
    </citation>
    <scope>NUCLEOTIDE SEQUENCE [LARGE SCALE GENOMIC DNA]</scope>
    <source>
        <strain evidence="6 7">NBRC 108950</strain>
    </source>
</reference>
<dbReference type="PANTHER" id="PTHR33798">
    <property type="entry name" value="FLAVOPROTEIN OXYGENASE"/>
    <property type="match status" value="1"/>
</dbReference>
<name>A0A512N5N5_9HYPH</name>
<proteinExistence type="inferred from homology"/>